<reference evidence="2" key="1">
    <citation type="submission" date="2023-06" db="EMBL/GenBank/DDBJ databases">
        <title>Gordonia sp. nov. and Pseudochrobactrum sp. nov., two species isolated from the burying beetle Nicrophorus vespilloides.</title>
        <authorList>
            <person name="Poehlein A."/>
            <person name="Guzman J."/>
            <person name="Daniel R."/>
            <person name="Vilcinskas A."/>
        </authorList>
    </citation>
    <scope>NUCLEOTIDE SEQUENCE</scope>
    <source>
        <strain evidence="2">MP11Mi</strain>
    </source>
</reference>
<proteinExistence type="predicted"/>
<feature type="transmembrane region" description="Helical" evidence="1">
    <location>
        <begin position="126"/>
        <end position="147"/>
    </location>
</feature>
<evidence type="ECO:0000256" key="1">
    <source>
        <dbReference type="SAM" id="Phobius"/>
    </source>
</evidence>
<evidence type="ECO:0000313" key="2">
    <source>
        <dbReference type="EMBL" id="WOC14011.1"/>
    </source>
</evidence>
<keyword evidence="1" id="KW-0812">Transmembrane</keyword>
<evidence type="ECO:0008006" key="3">
    <source>
        <dbReference type="Google" id="ProtNLM"/>
    </source>
</evidence>
<protein>
    <recommendedName>
        <fullName evidence="3">ABC transporter permease</fullName>
    </recommendedName>
</protein>
<accession>A0AA97CZM5</accession>
<dbReference type="AlphaFoldDB" id="A0AA97CZM5"/>
<name>A0AA97CZM5_9ACTN</name>
<sequence>MTIATASARPVDETFAEPSVPGFGAILRAEWIKLFSVRSTWWTLGATVVLGAGLTVVLCAANAEWLASDTADESPGSFITWGMMIAQICAVVIGALCVTSEYSTRMVQATFAAVPSRGRVMLAKSLLVSTLMFVVGTYTALLGYFGGNYFLDAKGIGLPFDGAVARSMYGSGLFMAGIALLGVGVGFLVRHTAGTITIVLAVILILGNMVMMVPGAFGEWLAKLMPGNAGQAISTPVPFNPDLLSAWPGLGVFAVEVAAVLAVAWVLLRRRDV</sequence>
<feature type="transmembrane region" description="Helical" evidence="1">
    <location>
        <begin position="78"/>
        <end position="98"/>
    </location>
</feature>
<feature type="transmembrane region" description="Helical" evidence="1">
    <location>
        <begin position="41"/>
        <end position="63"/>
    </location>
</feature>
<dbReference type="RefSeq" id="WP_420039783.1">
    <property type="nucleotide sequence ID" value="NZ_CP128986.1"/>
</dbReference>
<feature type="transmembrane region" description="Helical" evidence="1">
    <location>
        <begin position="167"/>
        <end position="189"/>
    </location>
</feature>
<organism evidence="2">
    <name type="scientific">Gordonia sp. MP11Mi</name>
    <dbReference type="NCBI Taxonomy" id="3022769"/>
    <lineage>
        <taxon>Bacteria</taxon>
        <taxon>Bacillati</taxon>
        <taxon>Actinomycetota</taxon>
        <taxon>Actinomycetes</taxon>
        <taxon>Mycobacteriales</taxon>
        <taxon>Gordoniaceae</taxon>
        <taxon>Gordonia</taxon>
    </lineage>
</organism>
<keyword evidence="1" id="KW-0472">Membrane</keyword>
<keyword evidence="1" id="KW-1133">Transmembrane helix</keyword>
<feature type="transmembrane region" description="Helical" evidence="1">
    <location>
        <begin position="246"/>
        <end position="268"/>
    </location>
</feature>
<feature type="transmembrane region" description="Helical" evidence="1">
    <location>
        <begin position="196"/>
        <end position="217"/>
    </location>
</feature>
<dbReference type="EMBL" id="CP128986">
    <property type="protein sequence ID" value="WOC14011.1"/>
    <property type="molecule type" value="Genomic_DNA"/>
</dbReference>
<gene>
    <name evidence="2" type="ORF">MP11Mi_31230</name>
</gene>